<comment type="subcellular location">
    <subcellularLocation>
        <location evidence="1">Cell outer membrane</location>
    </subcellularLocation>
</comment>
<dbReference type="Gene3D" id="1.25.40.390">
    <property type="match status" value="1"/>
</dbReference>
<evidence type="ECO:0000259" key="7">
    <source>
        <dbReference type="Pfam" id="PF07980"/>
    </source>
</evidence>
<gene>
    <name evidence="9" type="ORF">HGP29_23120</name>
</gene>
<evidence type="ECO:0000256" key="6">
    <source>
        <dbReference type="SAM" id="SignalP"/>
    </source>
</evidence>
<dbReference type="EMBL" id="JABAIL010000010">
    <property type="protein sequence ID" value="NLR94113.1"/>
    <property type="molecule type" value="Genomic_DNA"/>
</dbReference>
<reference evidence="9 10" key="1">
    <citation type="submission" date="2020-04" db="EMBL/GenBank/DDBJ databases">
        <title>Flammeovirga sp. SR4, a novel species isolated from seawater.</title>
        <authorList>
            <person name="Wang X."/>
        </authorList>
    </citation>
    <scope>NUCLEOTIDE SEQUENCE [LARGE SCALE GENOMIC DNA]</scope>
    <source>
        <strain evidence="9 10">SR4</strain>
    </source>
</reference>
<dbReference type="Gene3D" id="1.10.3780.10">
    <property type="entry name" value="SusD-like"/>
    <property type="match status" value="1"/>
</dbReference>
<evidence type="ECO:0000313" key="10">
    <source>
        <dbReference type="Proteomes" id="UP000585050"/>
    </source>
</evidence>
<sequence length="550" mass="61115">MKVKNIFNKVLVGSVLVASAFTTSCVNDLDTTPIDDRIEVSDNVYKDADNYIKVLGKVYGNLALSGQKGPAGDGDIQGIDEGHGQYLRGLFYATEYPTDEANNCWQNEYDLSFGYTTLSYAASNTYVSALYSRIFLGISYANEFLRETTDEKLSARGLSADAAFVSQVKQYRAEARFLRALSYWHAIDLFGNIPFVTEADPVGSFNPPQKKKAEVFQFIVDELLEVTDGSGDEKLLEQAPYGTAGKYAGYMLLSKLYLNKNVYTFDYDNSSTIPDRYPSGTAADYTEAAKYAKLVIDNGGYSLNADYTANFRADNHLSDEIIFSIPCDGRSTQSWGAMTFILSGSLWTDWSGLETNYGTSGAWGGHRTTEEFAAKFATTDSRALFNRELMRPENDDIFDFKSGVGIVKYKNLTTDGTIGSDKSFPDIDFPMFRLSDAMLMYAEAVKRGGTGDLTVATGYINDIRQRSGQGDIGTNWAIEDVIDERARELYWECHRRTDLIRFGLLTSSEYVWPYKGNSEAGTSVRSYKNLFPIPADEIGANPTLEQNPGY</sequence>
<keyword evidence="4" id="KW-0472">Membrane</keyword>
<feature type="signal peptide" evidence="6">
    <location>
        <begin position="1"/>
        <end position="20"/>
    </location>
</feature>
<dbReference type="CDD" id="cd08977">
    <property type="entry name" value="SusD"/>
    <property type="match status" value="1"/>
</dbReference>
<proteinExistence type="inferred from homology"/>
<dbReference type="RefSeq" id="WP_168884827.1">
    <property type="nucleotide sequence ID" value="NZ_JABAIL010000010.1"/>
</dbReference>
<dbReference type="InterPro" id="IPR012944">
    <property type="entry name" value="SusD_RagB_dom"/>
</dbReference>
<evidence type="ECO:0000256" key="5">
    <source>
        <dbReference type="ARBA" id="ARBA00023237"/>
    </source>
</evidence>
<dbReference type="AlphaFoldDB" id="A0A7X8XYH2"/>
<evidence type="ECO:0000256" key="3">
    <source>
        <dbReference type="ARBA" id="ARBA00022729"/>
    </source>
</evidence>
<keyword evidence="10" id="KW-1185">Reference proteome</keyword>
<feature type="chain" id="PRO_5031140260" evidence="6">
    <location>
        <begin position="21"/>
        <end position="550"/>
    </location>
</feature>
<dbReference type="GO" id="GO:0009279">
    <property type="term" value="C:cell outer membrane"/>
    <property type="evidence" value="ECO:0007669"/>
    <property type="project" value="UniProtKB-SubCell"/>
</dbReference>
<name>A0A7X8XYH2_9BACT</name>
<dbReference type="SUPFAM" id="SSF48452">
    <property type="entry name" value="TPR-like"/>
    <property type="match status" value="1"/>
</dbReference>
<keyword evidence="3 6" id="KW-0732">Signal</keyword>
<evidence type="ECO:0000256" key="2">
    <source>
        <dbReference type="ARBA" id="ARBA00006275"/>
    </source>
</evidence>
<evidence type="ECO:0000256" key="4">
    <source>
        <dbReference type="ARBA" id="ARBA00023136"/>
    </source>
</evidence>
<accession>A0A7X8XYH2</accession>
<comment type="caution">
    <text evidence="9">The sequence shown here is derived from an EMBL/GenBank/DDBJ whole genome shotgun (WGS) entry which is preliminary data.</text>
</comment>
<feature type="domain" description="RagB/SusD" evidence="7">
    <location>
        <begin position="402"/>
        <end position="550"/>
    </location>
</feature>
<dbReference type="Pfam" id="PF07980">
    <property type="entry name" value="SusD_RagB"/>
    <property type="match status" value="1"/>
</dbReference>
<feature type="domain" description="SusD-like N-terminal" evidence="8">
    <location>
        <begin position="102"/>
        <end position="202"/>
    </location>
</feature>
<evidence type="ECO:0000259" key="8">
    <source>
        <dbReference type="Pfam" id="PF14322"/>
    </source>
</evidence>
<evidence type="ECO:0000313" key="9">
    <source>
        <dbReference type="EMBL" id="NLR94113.1"/>
    </source>
</evidence>
<dbReference type="Gene3D" id="1.25.40.10">
    <property type="entry name" value="Tetratricopeptide repeat domain"/>
    <property type="match status" value="1"/>
</dbReference>
<dbReference type="PROSITE" id="PS51257">
    <property type="entry name" value="PROKAR_LIPOPROTEIN"/>
    <property type="match status" value="1"/>
</dbReference>
<dbReference type="InterPro" id="IPR033985">
    <property type="entry name" value="SusD-like_N"/>
</dbReference>
<keyword evidence="5" id="KW-0998">Cell outer membrane</keyword>
<organism evidence="9 10">
    <name type="scientific">Flammeovirga agarivorans</name>
    <dbReference type="NCBI Taxonomy" id="2726742"/>
    <lineage>
        <taxon>Bacteria</taxon>
        <taxon>Pseudomonadati</taxon>
        <taxon>Bacteroidota</taxon>
        <taxon>Cytophagia</taxon>
        <taxon>Cytophagales</taxon>
        <taxon>Flammeovirgaceae</taxon>
        <taxon>Flammeovirga</taxon>
    </lineage>
</organism>
<dbReference type="Pfam" id="PF14322">
    <property type="entry name" value="SusD-like_3"/>
    <property type="match status" value="1"/>
</dbReference>
<dbReference type="InterPro" id="IPR011990">
    <property type="entry name" value="TPR-like_helical_dom_sf"/>
</dbReference>
<dbReference type="Proteomes" id="UP000585050">
    <property type="component" value="Unassembled WGS sequence"/>
</dbReference>
<protein>
    <submittedName>
        <fullName evidence="9">RagB/SusD family nutrient uptake outer membrane protein</fullName>
    </submittedName>
</protein>
<evidence type="ECO:0000256" key="1">
    <source>
        <dbReference type="ARBA" id="ARBA00004442"/>
    </source>
</evidence>
<comment type="similarity">
    <text evidence="2">Belongs to the SusD family.</text>
</comment>